<dbReference type="NCBIfam" id="TIGR00711">
    <property type="entry name" value="efflux_EmrB"/>
    <property type="match status" value="1"/>
</dbReference>
<evidence type="ECO:0000256" key="7">
    <source>
        <dbReference type="ARBA" id="ARBA00023136"/>
    </source>
</evidence>
<feature type="transmembrane region" description="Helical" evidence="8">
    <location>
        <begin position="338"/>
        <end position="360"/>
    </location>
</feature>
<evidence type="ECO:0000256" key="1">
    <source>
        <dbReference type="ARBA" id="ARBA00004651"/>
    </source>
</evidence>
<feature type="transmembrane region" description="Helical" evidence="8">
    <location>
        <begin position="366"/>
        <end position="390"/>
    </location>
</feature>
<dbReference type="InterPro" id="IPR011701">
    <property type="entry name" value="MFS"/>
</dbReference>
<feature type="transmembrane region" description="Helical" evidence="8">
    <location>
        <begin position="275"/>
        <end position="298"/>
    </location>
</feature>
<evidence type="ECO:0000259" key="9">
    <source>
        <dbReference type="PROSITE" id="PS50850"/>
    </source>
</evidence>
<evidence type="ECO:0000256" key="8">
    <source>
        <dbReference type="SAM" id="Phobius"/>
    </source>
</evidence>
<feature type="transmembrane region" description="Helical" evidence="8">
    <location>
        <begin position="236"/>
        <end position="254"/>
    </location>
</feature>
<dbReference type="Proteomes" id="UP000548326">
    <property type="component" value="Unassembled WGS sequence"/>
</dbReference>
<dbReference type="GO" id="GO:0005886">
    <property type="term" value="C:plasma membrane"/>
    <property type="evidence" value="ECO:0007669"/>
    <property type="project" value="UniProtKB-SubCell"/>
</dbReference>
<dbReference type="RefSeq" id="WP_183588272.1">
    <property type="nucleotide sequence ID" value="NZ_JACHCA010000007.1"/>
</dbReference>
<dbReference type="InterPro" id="IPR004638">
    <property type="entry name" value="EmrB-like"/>
</dbReference>
<dbReference type="PANTHER" id="PTHR42718:SF9">
    <property type="entry name" value="MAJOR FACILITATOR SUPERFAMILY MULTIDRUG TRANSPORTER MFSC"/>
    <property type="match status" value="1"/>
</dbReference>
<feature type="transmembrane region" description="Helical" evidence="8">
    <location>
        <begin position="304"/>
        <end position="326"/>
    </location>
</feature>
<dbReference type="SUPFAM" id="SSF103473">
    <property type="entry name" value="MFS general substrate transporter"/>
    <property type="match status" value="1"/>
</dbReference>
<dbReference type="GO" id="GO:0022857">
    <property type="term" value="F:transmembrane transporter activity"/>
    <property type="evidence" value="ECO:0007669"/>
    <property type="project" value="InterPro"/>
</dbReference>
<keyword evidence="4" id="KW-1003">Cell membrane</keyword>
<keyword evidence="3" id="KW-0813">Transport</keyword>
<evidence type="ECO:0000256" key="2">
    <source>
        <dbReference type="ARBA" id="ARBA00008537"/>
    </source>
</evidence>
<dbReference type="CDD" id="cd17321">
    <property type="entry name" value="MFS_MMR_MDR_like"/>
    <property type="match status" value="1"/>
</dbReference>
<comment type="similarity">
    <text evidence="2">Belongs to the major facilitator superfamily. EmrB family.</text>
</comment>
<feature type="transmembrane region" description="Helical" evidence="8">
    <location>
        <begin position="429"/>
        <end position="453"/>
    </location>
</feature>
<feature type="transmembrane region" description="Helical" evidence="8">
    <location>
        <begin position="211"/>
        <end position="230"/>
    </location>
</feature>
<gene>
    <name evidence="10" type="ORF">HDF22_002909</name>
</gene>
<dbReference type="Gene3D" id="1.20.1720.10">
    <property type="entry name" value="Multidrug resistance protein D"/>
    <property type="match status" value="1"/>
</dbReference>
<keyword evidence="6 8" id="KW-1133">Transmembrane helix</keyword>
<comment type="subcellular location">
    <subcellularLocation>
        <location evidence="1">Cell membrane</location>
        <topology evidence="1">Multi-pass membrane protein</topology>
    </subcellularLocation>
</comment>
<evidence type="ECO:0000313" key="10">
    <source>
        <dbReference type="EMBL" id="MBB6128786.1"/>
    </source>
</evidence>
<feature type="transmembrane region" description="Helical" evidence="8">
    <location>
        <begin position="145"/>
        <end position="167"/>
    </location>
</feature>
<sequence length="460" mass="49134">MADTTASRGRQTKSPFIFIVGTTSLAFVVSQLDVSIVNIALPQISASFKADISELQWIVDAYTIAFAVLMLSAGGMSDLLGSKRLFQFGLLVFGIASAGCGFAWNPFSLIAFRVLQGVGAAAMIPSSLSILNQSFAHEPTQRSKAVAWWTAAGGVSIAAGPILGGLLMHVSNWRMIFFVNVPICLIGILLSIKLTESEKHTNKGFDIPGQFTWMLALTALIAAIIELHHLGFNNPIIYGALIFSAIMFIIFLRIERKARSPILPLDLFKSPVFNVLVLQGIVLNATYYGTVFVLSLYLQNVLHYPSLTAGMAFLPLTAGFIISNLLSAKLMAKYGTRIPIIIGLTISAIGYAGLLIAQAHTPYWQLFFPFIIIPLGMGLAVPAMTTGILSTVTKTRSGTASAVLNTTRQAAGAMGVAVFGAMTNGGPEAIVHAITVSSLISAAGIVCILLLIYRYLKISK</sequence>
<proteinExistence type="inferred from homology"/>
<dbReference type="Pfam" id="PF07690">
    <property type="entry name" value="MFS_1"/>
    <property type="match status" value="1"/>
</dbReference>
<dbReference type="InterPro" id="IPR020846">
    <property type="entry name" value="MFS_dom"/>
</dbReference>
<feature type="domain" description="Major facilitator superfamily (MFS) profile" evidence="9">
    <location>
        <begin position="19"/>
        <end position="460"/>
    </location>
</feature>
<evidence type="ECO:0000256" key="6">
    <source>
        <dbReference type="ARBA" id="ARBA00022989"/>
    </source>
</evidence>
<comment type="caution">
    <text evidence="10">The sequence shown here is derived from an EMBL/GenBank/DDBJ whole genome shotgun (WGS) entry which is preliminary data.</text>
</comment>
<accession>A0A841JGR4</accession>
<name>A0A841JGR4_9SPHI</name>
<feature type="transmembrane region" description="Helical" evidence="8">
    <location>
        <begin position="85"/>
        <end position="104"/>
    </location>
</feature>
<feature type="transmembrane region" description="Helical" evidence="8">
    <location>
        <begin position="16"/>
        <end position="40"/>
    </location>
</feature>
<feature type="transmembrane region" description="Helical" evidence="8">
    <location>
        <begin position="110"/>
        <end position="133"/>
    </location>
</feature>
<organism evidence="10 11">
    <name type="scientific">Mucilaginibacter lappiensis</name>
    <dbReference type="NCBI Taxonomy" id="354630"/>
    <lineage>
        <taxon>Bacteria</taxon>
        <taxon>Pseudomonadati</taxon>
        <taxon>Bacteroidota</taxon>
        <taxon>Sphingobacteriia</taxon>
        <taxon>Sphingobacteriales</taxon>
        <taxon>Sphingobacteriaceae</taxon>
        <taxon>Mucilaginibacter</taxon>
    </lineage>
</organism>
<dbReference type="InterPro" id="IPR036259">
    <property type="entry name" value="MFS_trans_sf"/>
</dbReference>
<dbReference type="PANTHER" id="PTHR42718">
    <property type="entry name" value="MAJOR FACILITATOR SUPERFAMILY MULTIDRUG TRANSPORTER MFSC"/>
    <property type="match status" value="1"/>
</dbReference>
<dbReference type="PROSITE" id="PS50850">
    <property type="entry name" value="MFS"/>
    <property type="match status" value="1"/>
</dbReference>
<reference evidence="10 11" key="1">
    <citation type="submission" date="2020-08" db="EMBL/GenBank/DDBJ databases">
        <title>Genomic Encyclopedia of Type Strains, Phase IV (KMG-V): Genome sequencing to study the core and pangenomes of soil and plant-associated prokaryotes.</title>
        <authorList>
            <person name="Whitman W."/>
        </authorList>
    </citation>
    <scope>NUCLEOTIDE SEQUENCE [LARGE SCALE GENOMIC DNA]</scope>
    <source>
        <strain evidence="10 11">MP601</strain>
    </source>
</reference>
<protein>
    <submittedName>
        <fullName evidence="10">DHA2 family methylenomycin A resistance protein-like MFS transporter</fullName>
    </submittedName>
</protein>
<evidence type="ECO:0000256" key="3">
    <source>
        <dbReference type="ARBA" id="ARBA00022448"/>
    </source>
</evidence>
<keyword evidence="5 8" id="KW-0812">Transmembrane</keyword>
<dbReference type="AlphaFoldDB" id="A0A841JGR4"/>
<feature type="transmembrane region" description="Helical" evidence="8">
    <location>
        <begin position="55"/>
        <end position="73"/>
    </location>
</feature>
<feature type="transmembrane region" description="Helical" evidence="8">
    <location>
        <begin position="173"/>
        <end position="190"/>
    </location>
</feature>
<dbReference type="Gene3D" id="1.20.1250.20">
    <property type="entry name" value="MFS general substrate transporter like domains"/>
    <property type="match status" value="1"/>
</dbReference>
<evidence type="ECO:0000313" key="11">
    <source>
        <dbReference type="Proteomes" id="UP000548326"/>
    </source>
</evidence>
<dbReference type="EMBL" id="JACHCA010000007">
    <property type="protein sequence ID" value="MBB6128786.1"/>
    <property type="molecule type" value="Genomic_DNA"/>
</dbReference>
<keyword evidence="7 8" id="KW-0472">Membrane</keyword>
<evidence type="ECO:0000256" key="4">
    <source>
        <dbReference type="ARBA" id="ARBA00022475"/>
    </source>
</evidence>
<evidence type="ECO:0000256" key="5">
    <source>
        <dbReference type="ARBA" id="ARBA00022692"/>
    </source>
</evidence>